<evidence type="ECO:0000259" key="2">
    <source>
        <dbReference type="Pfam" id="PF24809"/>
    </source>
</evidence>
<reference evidence="4" key="1">
    <citation type="submission" date="2021-05" db="EMBL/GenBank/DDBJ databases">
        <authorList>
            <person name="Khan N."/>
        </authorList>
    </citation>
    <scope>NUCLEOTIDE SEQUENCE</scope>
</reference>
<dbReference type="PANTHER" id="PTHR10039:SF14">
    <property type="entry name" value="NACHT DOMAIN-CONTAINING PROTEIN"/>
    <property type="match status" value="1"/>
</dbReference>
<dbReference type="PANTHER" id="PTHR10039">
    <property type="entry name" value="AMELOGENIN"/>
    <property type="match status" value="1"/>
</dbReference>
<evidence type="ECO:0008006" key="6">
    <source>
        <dbReference type="Google" id="ProtNLM"/>
    </source>
</evidence>
<gene>
    <name evidence="4" type="ORF">FEQUK3_LOCUS5124</name>
</gene>
<evidence type="ECO:0000313" key="4">
    <source>
        <dbReference type="EMBL" id="CAG7559430.1"/>
    </source>
</evidence>
<sequence>MKDAIQLSDSEISEFIEKDAVCWQKANEIIDEEVRTKQECKQDKRKRKIKAWLPKGNHPTVELDKTEQNTSITVQDLILTAQTAQKTLDDAVRKRGKVKDVFLKIVFYLERNAQVIDVFIQQEPKFTALVWGSIRYLLQAIVDIEQATEVTAEGILLVVQQAERWSRMAGRFGHRKSVEDATIHLYVQVLSFLQSAVKHLEKSKWARQRASFKGVRDEFVSRVSKLRDAADRLDRAANWETESQKNLDVARIHSYIESMANSITARPRNFVAAASDAQPKWLKENQKYQTWLKSQYPEILWIVGKLGCGKSVLAQQTCTELSETLHTITHAFQSNVSTQQRGANGLAASIISSLLPTSCPLEESAESILKQLLRLQNQYKSRLEDCPFDDLWPHCVSLLRRNPEFVLIIDAIDECIFDNSTKAKEFQSHLAGVLEGTKGKILIFSRPNCMFEITSHPTLHIDEVQIAEADTQPEIDSFIDAAAAELPLSEELKSQVTTRAKQCSGGSFLWTGLFLREFIKTRDMATFYANLNNPPDSYWNFYTKIWKDRLDDMNDDDKSKCQDIFQILLGARRQFSLDEIEDALDLIPGCGNGHFLISTFCQPLIEVQDSKVKLGHASVRDFLLSEEVSDVGFSTSDPDATLAQKCLEFLLRDIYAQQDRIGQLLRKNLGVGASESSQDTSFYEYAARNWYKHLTALSSPDRSLLQLAGRLIRSLQFSYWAEYSITDMGDFQAIRSTEISLTIWLEKLPVADRPLLHLEDYFEMSYKSLHTAFRDKNEDKVLQWLALMQLGFYYFDKGRMAPMAAVRERVAAGLTELLGRRHPLTLRASSDAAYTFLFNNKLRKAQKIYSDVADDQLSVVSESDPSPYYTLILKSQAEHLMLLNYEALATLTDSLAGFMKTTGPQSHGYLGAQLWYAVVNASAGHIEQAIKLMEFVRDKRKEQYGPEDSFGIATQIFVGDLHRKLGAEKEALLNIKPGLKFRRGFWPISHFLTLDTALVLAITYRDFGNDDAAAEIIEDLEQNAELDQDQNFVRSCQVKHLKALLLFEGGNLAQPIQMLEELLIHVGEERNNRALQWIRLDLAYMVRYRGGEGDGDLASSLFDGIVTDQTNDPGGEPDPPRWLKIAEKALKLVRFGKTDSANELLRAEKLRWAHEETLWMWLGVPAADTGWMRLPKGVGDDTLQ</sequence>
<evidence type="ECO:0000313" key="5">
    <source>
        <dbReference type="Proteomes" id="UP000693738"/>
    </source>
</evidence>
<dbReference type="Proteomes" id="UP000693738">
    <property type="component" value="Unassembled WGS sequence"/>
</dbReference>
<organism evidence="4 5">
    <name type="scientific">Fusarium equiseti</name>
    <name type="common">Fusarium scirpi</name>
    <dbReference type="NCBI Taxonomy" id="61235"/>
    <lineage>
        <taxon>Eukaryota</taxon>
        <taxon>Fungi</taxon>
        <taxon>Dikarya</taxon>
        <taxon>Ascomycota</taxon>
        <taxon>Pezizomycotina</taxon>
        <taxon>Sordariomycetes</taxon>
        <taxon>Hypocreomycetidae</taxon>
        <taxon>Hypocreales</taxon>
        <taxon>Nectriaceae</taxon>
        <taxon>Fusarium</taxon>
        <taxon>Fusarium incarnatum-equiseti species complex</taxon>
    </lineage>
</organism>
<comment type="caution">
    <text evidence="4">The sequence shown here is derived from an EMBL/GenBank/DDBJ whole genome shotgun (WGS) entry which is preliminary data.</text>
</comment>
<evidence type="ECO:0000256" key="1">
    <source>
        <dbReference type="ARBA" id="ARBA00022737"/>
    </source>
</evidence>
<name>A0A8J2NH01_FUSEQ</name>
<protein>
    <recommendedName>
        <fullName evidence="6">NACHT domain-containing protein</fullName>
    </recommendedName>
</protein>
<proteinExistence type="predicted"/>
<accession>A0A8J2NH01</accession>
<feature type="domain" description="DUF7708" evidence="2">
    <location>
        <begin position="110"/>
        <end position="241"/>
    </location>
</feature>
<dbReference type="InterPro" id="IPR056125">
    <property type="entry name" value="DUF7708"/>
</dbReference>
<feature type="domain" description="Nephrocystin 3-like N-terminal" evidence="3">
    <location>
        <begin position="280"/>
        <end position="446"/>
    </location>
</feature>
<dbReference type="InterPro" id="IPR056884">
    <property type="entry name" value="NPHP3-like_N"/>
</dbReference>
<dbReference type="AlphaFoldDB" id="A0A8J2NH01"/>
<evidence type="ECO:0000259" key="3">
    <source>
        <dbReference type="Pfam" id="PF24883"/>
    </source>
</evidence>
<keyword evidence="1" id="KW-0677">Repeat</keyword>
<dbReference type="Pfam" id="PF24883">
    <property type="entry name" value="NPHP3_N"/>
    <property type="match status" value="1"/>
</dbReference>
<dbReference type="EMBL" id="CAJSTJ010000129">
    <property type="protein sequence ID" value="CAG7559430.1"/>
    <property type="molecule type" value="Genomic_DNA"/>
</dbReference>
<dbReference type="Pfam" id="PF24809">
    <property type="entry name" value="DUF7708"/>
    <property type="match status" value="1"/>
</dbReference>